<dbReference type="Proteomes" id="UP001215598">
    <property type="component" value="Unassembled WGS sequence"/>
</dbReference>
<feature type="signal peptide" evidence="2">
    <location>
        <begin position="1"/>
        <end position="19"/>
    </location>
</feature>
<keyword evidence="4" id="KW-1185">Reference proteome</keyword>
<feature type="transmembrane region" description="Helical" evidence="1">
    <location>
        <begin position="399"/>
        <end position="422"/>
    </location>
</feature>
<name>A0AAD7HTJ8_9AGAR</name>
<keyword evidence="1" id="KW-0472">Membrane</keyword>
<proteinExistence type="predicted"/>
<evidence type="ECO:0000313" key="3">
    <source>
        <dbReference type="EMBL" id="KAJ7727069.1"/>
    </source>
</evidence>
<comment type="caution">
    <text evidence="3">The sequence shown here is derived from an EMBL/GenBank/DDBJ whole genome shotgun (WGS) entry which is preliminary data.</text>
</comment>
<feature type="transmembrane region" description="Helical" evidence="1">
    <location>
        <begin position="365"/>
        <end position="387"/>
    </location>
</feature>
<feature type="chain" id="PRO_5042174008" evidence="2">
    <location>
        <begin position="20"/>
        <end position="482"/>
    </location>
</feature>
<feature type="transmembrane region" description="Helical" evidence="1">
    <location>
        <begin position="43"/>
        <end position="62"/>
    </location>
</feature>
<evidence type="ECO:0000256" key="1">
    <source>
        <dbReference type="SAM" id="Phobius"/>
    </source>
</evidence>
<sequence>MLFWIFVFLLTRQSGLTQGHPDLLSRATTEASCDCTVNSCRTLFDIVWGCLATIFACTWVALHQNIPDPKLGWFSRLMRKLRMMLVTIIAPELVVAFAARQFFSALQISQEFKVSKTHGFFCNMGGFVSEEGHPVARVEQLPAYISAIKAIDKEDIKDKSKGDTLSKGVAIAQGLWFVTQCLARVSQHLPLTELEVATLAFAVLSVAIRLLWLHKPLDVQQPIVVSRSEVDIDPLQEEDITPMNNGFSEKINGVIFGDYAEYSPLSSTSVPSFYSIDIGTKNTHLWVIFAGGHPNLLARAPTEASCDCTINSCRTLFNIIWGCLATIFACTWVAGISGDYEEYSPLSSTSVPSFYSIEIGTEDTYALVNLAGVFGVGSIFGSIHCAAWNALFPSMAEMWIWRISSVFIAAYPVLNILLTVAGNTWDHYSNITGTVLAIFLLVALVVYPICRLFLIILSFTTLRSLPPSAFIDVNWSNYIPHL</sequence>
<evidence type="ECO:0000313" key="4">
    <source>
        <dbReference type="Proteomes" id="UP001215598"/>
    </source>
</evidence>
<reference evidence="3" key="1">
    <citation type="submission" date="2023-03" db="EMBL/GenBank/DDBJ databases">
        <title>Massive genome expansion in bonnet fungi (Mycena s.s.) driven by repeated elements and novel gene families across ecological guilds.</title>
        <authorList>
            <consortium name="Lawrence Berkeley National Laboratory"/>
            <person name="Harder C.B."/>
            <person name="Miyauchi S."/>
            <person name="Viragh M."/>
            <person name="Kuo A."/>
            <person name="Thoen E."/>
            <person name="Andreopoulos B."/>
            <person name="Lu D."/>
            <person name="Skrede I."/>
            <person name="Drula E."/>
            <person name="Henrissat B."/>
            <person name="Morin E."/>
            <person name="Kohler A."/>
            <person name="Barry K."/>
            <person name="LaButti K."/>
            <person name="Morin E."/>
            <person name="Salamov A."/>
            <person name="Lipzen A."/>
            <person name="Mereny Z."/>
            <person name="Hegedus B."/>
            <person name="Baldrian P."/>
            <person name="Stursova M."/>
            <person name="Weitz H."/>
            <person name="Taylor A."/>
            <person name="Grigoriev I.V."/>
            <person name="Nagy L.G."/>
            <person name="Martin F."/>
            <person name="Kauserud H."/>
        </authorList>
    </citation>
    <scope>NUCLEOTIDE SEQUENCE</scope>
    <source>
        <strain evidence="3">CBHHK182m</strain>
    </source>
</reference>
<accession>A0AAD7HTJ8</accession>
<dbReference type="AlphaFoldDB" id="A0AAD7HTJ8"/>
<dbReference type="EMBL" id="JARKIB010000182">
    <property type="protein sequence ID" value="KAJ7727069.1"/>
    <property type="molecule type" value="Genomic_DNA"/>
</dbReference>
<evidence type="ECO:0000256" key="2">
    <source>
        <dbReference type="SAM" id="SignalP"/>
    </source>
</evidence>
<keyword evidence="1" id="KW-0812">Transmembrane</keyword>
<feature type="transmembrane region" description="Helical" evidence="1">
    <location>
        <begin position="83"/>
        <end position="103"/>
    </location>
</feature>
<organism evidence="3 4">
    <name type="scientific">Mycena metata</name>
    <dbReference type="NCBI Taxonomy" id="1033252"/>
    <lineage>
        <taxon>Eukaryota</taxon>
        <taxon>Fungi</taxon>
        <taxon>Dikarya</taxon>
        <taxon>Basidiomycota</taxon>
        <taxon>Agaricomycotina</taxon>
        <taxon>Agaricomycetes</taxon>
        <taxon>Agaricomycetidae</taxon>
        <taxon>Agaricales</taxon>
        <taxon>Marasmiineae</taxon>
        <taxon>Mycenaceae</taxon>
        <taxon>Mycena</taxon>
    </lineage>
</organism>
<dbReference type="PANTHER" id="PTHR35043">
    <property type="entry name" value="TRANSCRIPTION FACTOR DOMAIN-CONTAINING PROTEIN"/>
    <property type="match status" value="1"/>
</dbReference>
<keyword evidence="1" id="KW-1133">Transmembrane helix</keyword>
<protein>
    <submittedName>
        <fullName evidence="3">Uncharacterized protein</fullName>
    </submittedName>
</protein>
<feature type="transmembrane region" description="Helical" evidence="1">
    <location>
        <begin position="434"/>
        <end position="457"/>
    </location>
</feature>
<dbReference type="PANTHER" id="PTHR35043:SF7">
    <property type="entry name" value="TRANSCRIPTION FACTOR DOMAIN-CONTAINING PROTEIN"/>
    <property type="match status" value="1"/>
</dbReference>
<keyword evidence="2" id="KW-0732">Signal</keyword>
<feature type="transmembrane region" description="Helical" evidence="1">
    <location>
        <begin position="319"/>
        <end position="338"/>
    </location>
</feature>
<gene>
    <name evidence="3" type="ORF">B0H16DRAFT_1429165</name>
</gene>